<evidence type="ECO:0000313" key="6">
    <source>
        <dbReference type="Proteomes" id="UP001595733"/>
    </source>
</evidence>
<keyword evidence="3 4" id="KW-0418">Kinase</keyword>
<dbReference type="Proteomes" id="UP001595733">
    <property type="component" value="Unassembled WGS sequence"/>
</dbReference>
<dbReference type="PIRSF" id="PIRSF006078">
    <property type="entry name" value="GlxK"/>
    <property type="match status" value="1"/>
</dbReference>
<keyword evidence="2 4" id="KW-0808">Transferase</keyword>
<sequence length="380" mass="40279">MKIIVSSDAWKGTLTSKQATRALAQGIQSADPTVEVVEFPIADGGEGTLDALMNATKGTYKTARVEDPLGRSIQAAYGVTGLSRHTCVIEMAQASGFSYVKKEEQNPRLASTYGTGQLIKAALDEGHRNFILAIGSSATNDGGAGMLRALGMKFINEHGQEISGDLLQVKDLARLDDSAFDSRIQECTFAVVSDVQIPYVGPGGATALYGETKGVHPDDKQDVEAALKRLADVIESHTGLRLHDRPGAGAGGGLGGAVQAFFPSKWYHGIDFILKRSGWENSLSGVTHVVTGEGRLDAHTFLQGKGPHGVAKFASERGLSCTLFAGSAEEGVGEEALALFEEVVVVTSTESELSRAFAEPEDVIKQAAAKWFLNKRGRAE</sequence>
<evidence type="ECO:0000313" key="5">
    <source>
        <dbReference type="EMBL" id="MFC4353960.1"/>
    </source>
</evidence>
<dbReference type="Gene3D" id="3.90.1510.10">
    <property type="entry name" value="Glycerate kinase, domain 2"/>
    <property type="match status" value="1"/>
</dbReference>
<dbReference type="Gene3D" id="3.40.50.10350">
    <property type="entry name" value="Glycerate kinase, domain 1"/>
    <property type="match status" value="1"/>
</dbReference>
<dbReference type="InterPro" id="IPR004381">
    <property type="entry name" value="Glycerate_kinase"/>
</dbReference>
<reference evidence="6" key="1">
    <citation type="journal article" date="2019" name="Int. J. Syst. Evol. Microbiol.">
        <title>The Global Catalogue of Microorganisms (GCM) 10K type strain sequencing project: providing services to taxonomists for standard genome sequencing and annotation.</title>
        <authorList>
            <consortium name="The Broad Institute Genomics Platform"/>
            <consortium name="The Broad Institute Genome Sequencing Center for Infectious Disease"/>
            <person name="Wu L."/>
            <person name="Ma J."/>
        </authorList>
    </citation>
    <scope>NUCLEOTIDE SEQUENCE [LARGE SCALE GENOMIC DNA]</scope>
    <source>
        <strain evidence="6">CCUG 50353</strain>
    </source>
</reference>
<comment type="caution">
    <text evidence="5">The sequence shown here is derived from an EMBL/GenBank/DDBJ whole genome shotgun (WGS) entry which is preliminary data.</text>
</comment>
<evidence type="ECO:0000256" key="3">
    <source>
        <dbReference type="ARBA" id="ARBA00022777"/>
    </source>
</evidence>
<dbReference type="PANTHER" id="PTHR21599">
    <property type="entry name" value="GLYCERATE KINASE"/>
    <property type="match status" value="1"/>
</dbReference>
<dbReference type="InterPro" id="IPR036129">
    <property type="entry name" value="Glycerate_kinase_sf"/>
</dbReference>
<dbReference type="EMBL" id="JBHSEF010000009">
    <property type="protein sequence ID" value="MFC4353960.1"/>
    <property type="molecule type" value="Genomic_DNA"/>
</dbReference>
<evidence type="ECO:0000256" key="4">
    <source>
        <dbReference type="PIRNR" id="PIRNR006078"/>
    </source>
</evidence>
<dbReference type="Pfam" id="PF02595">
    <property type="entry name" value="Gly_kinase"/>
    <property type="match status" value="1"/>
</dbReference>
<protein>
    <submittedName>
        <fullName evidence="5">Glycerate kinase</fullName>
    </submittedName>
</protein>
<dbReference type="NCBIfam" id="TIGR00045">
    <property type="entry name" value="glycerate kinase"/>
    <property type="match status" value="1"/>
</dbReference>
<comment type="similarity">
    <text evidence="1 4">Belongs to the glycerate kinase type-1 family.</text>
</comment>
<evidence type="ECO:0000256" key="2">
    <source>
        <dbReference type="ARBA" id="ARBA00022679"/>
    </source>
</evidence>
<name>A0ABV8URS5_9BACL</name>
<dbReference type="InterPro" id="IPR018197">
    <property type="entry name" value="Glycerate_kinase_RE-like"/>
</dbReference>
<dbReference type="GO" id="GO:0016301">
    <property type="term" value="F:kinase activity"/>
    <property type="evidence" value="ECO:0007669"/>
    <property type="project" value="UniProtKB-KW"/>
</dbReference>
<gene>
    <name evidence="5" type="ORF">ACFO0S_02615</name>
</gene>
<dbReference type="RefSeq" id="WP_378139870.1">
    <property type="nucleotide sequence ID" value="NZ_JBHSEF010000009.1"/>
</dbReference>
<dbReference type="PANTHER" id="PTHR21599:SF0">
    <property type="entry name" value="GLYCERATE KINASE"/>
    <property type="match status" value="1"/>
</dbReference>
<keyword evidence="6" id="KW-1185">Reference proteome</keyword>
<proteinExistence type="inferred from homology"/>
<dbReference type="InterPro" id="IPR018193">
    <property type="entry name" value="Glyc_kinase_flavodox-like_fold"/>
</dbReference>
<evidence type="ECO:0000256" key="1">
    <source>
        <dbReference type="ARBA" id="ARBA00006284"/>
    </source>
</evidence>
<dbReference type="SUPFAM" id="SSF110738">
    <property type="entry name" value="Glycerate kinase I"/>
    <property type="match status" value="1"/>
</dbReference>
<organism evidence="5 6">
    <name type="scientific">Chryseomicrobium palamuruense</name>
    <dbReference type="NCBI Taxonomy" id="682973"/>
    <lineage>
        <taxon>Bacteria</taxon>
        <taxon>Bacillati</taxon>
        <taxon>Bacillota</taxon>
        <taxon>Bacilli</taxon>
        <taxon>Bacillales</taxon>
        <taxon>Caryophanaceae</taxon>
        <taxon>Chryseomicrobium</taxon>
    </lineage>
</organism>
<accession>A0ABV8URS5</accession>